<comment type="caution">
    <text evidence="2">The sequence shown here is derived from an EMBL/GenBank/DDBJ whole genome shotgun (WGS) entry which is preliminary data.</text>
</comment>
<feature type="region of interest" description="Disordered" evidence="1">
    <location>
        <begin position="216"/>
        <end position="247"/>
    </location>
</feature>
<protein>
    <submittedName>
        <fullName evidence="2">Uncharacterized protein</fullName>
    </submittedName>
</protein>
<gene>
    <name evidence="2" type="ORF">PGLA2088_LOCUS1268</name>
</gene>
<dbReference type="EMBL" id="CAJNNW010000979">
    <property type="protein sequence ID" value="CAE8633463.1"/>
    <property type="molecule type" value="Genomic_DNA"/>
</dbReference>
<name>A0A813H724_POLGL</name>
<evidence type="ECO:0000313" key="2">
    <source>
        <dbReference type="EMBL" id="CAE8633463.1"/>
    </source>
</evidence>
<feature type="non-terminal residue" evidence="2">
    <location>
        <position position="1"/>
    </location>
</feature>
<dbReference type="Proteomes" id="UP000626109">
    <property type="component" value="Unassembled WGS sequence"/>
</dbReference>
<feature type="non-terminal residue" evidence="2">
    <location>
        <position position="247"/>
    </location>
</feature>
<dbReference type="AlphaFoldDB" id="A0A813H724"/>
<organism evidence="2 3">
    <name type="scientific">Polarella glacialis</name>
    <name type="common">Dinoflagellate</name>
    <dbReference type="NCBI Taxonomy" id="89957"/>
    <lineage>
        <taxon>Eukaryota</taxon>
        <taxon>Sar</taxon>
        <taxon>Alveolata</taxon>
        <taxon>Dinophyceae</taxon>
        <taxon>Suessiales</taxon>
        <taxon>Suessiaceae</taxon>
        <taxon>Polarella</taxon>
    </lineage>
</organism>
<evidence type="ECO:0000256" key="1">
    <source>
        <dbReference type="SAM" id="MobiDB-lite"/>
    </source>
</evidence>
<accession>A0A813H724</accession>
<proteinExistence type="predicted"/>
<evidence type="ECO:0000313" key="3">
    <source>
        <dbReference type="Proteomes" id="UP000626109"/>
    </source>
</evidence>
<reference evidence="2" key="1">
    <citation type="submission" date="2021-02" db="EMBL/GenBank/DDBJ databases">
        <authorList>
            <person name="Dougan E. K."/>
            <person name="Rhodes N."/>
            <person name="Thang M."/>
            <person name="Chan C."/>
        </authorList>
    </citation>
    <scope>NUCLEOTIDE SEQUENCE</scope>
</reference>
<sequence length="247" mass="27968">SLMVKEQLGAQKPHKASPGLVLKWYEGLLVLDAIENGPEEVRSSCKWFQDVRHILETERQRRSLSASLWLKQQLLDSAVTGPKFVTRDGTVVCHRRNSLYKDLPTDCADLPPGWYKVQSVLDYLPPWEAFAHKACGLYQEFYLVQWAESGKDYSSTNQGSEVNIGCTWEPDECLPDDLDSLRSQAKRLWLDRQAQREREVKLKDFHLPAMGMLGHASRQRITPKVNHATSNSRLQPVPSGGRGGEAP</sequence>